<reference evidence="1" key="1">
    <citation type="submission" date="2020-01" db="EMBL/GenBank/DDBJ databases">
        <authorList>
            <person name="Meier V. D."/>
            <person name="Meier V D."/>
        </authorList>
    </citation>
    <scope>NUCLEOTIDE SEQUENCE</scope>
    <source>
        <strain evidence="1">HLG_WM_MAG_05</strain>
    </source>
</reference>
<name>A0A6S6SJD0_9BACT</name>
<proteinExistence type="predicted"/>
<protein>
    <submittedName>
        <fullName evidence="1">Uncharacterized protein</fullName>
    </submittedName>
</protein>
<dbReference type="EMBL" id="CACVAU010000008">
    <property type="protein sequence ID" value="CAA6802938.1"/>
    <property type="molecule type" value="Genomic_DNA"/>
</dbReference>
<dbReference type="AlphaFoldDB" id="A0A6S6SJD0"/>
<gene>
    <name evidence="1" type="ORF">HELGO_WM10737</name>
</gene>
<sequence length="61" mass="7298">MKHNFTLNASTPKKFSYQKLNPMESFYTLDKNDKDIEMTNPFEDLQDSVTFAKKLREDSYR</sequence>
<accession>A0A6S6SJD0</accession>
<organism evidence="1">
    <name type="scientific">uncultured Sulfurovum sp</name>
    <dbReference type="NCBI Taxonomy" id="269237"/>
    <lineage>
        <taxon>Bacteria</taxon>
        <taxon>Pseudomonadati</taxon>
        <taxon>Campylobacterota</taxon>
        <taxon>Epsilonproteobacteria</taxon>
        <taxon>Campylobacterales</taxon>
        <taxon>Sulfurovaceae</taxon>
        <taxon>Sulfurovum</taxon>
        <taxon>environmental samples</taxon>
    </lineage>
</organism>
<evidence type="ECO:0000313" key="1">
    <source>
        <dbReference type="EMBL" id="CAA6802938.1"/>
    </source>
</evidence>